<dbReference type="InterPro" id="IPR045225">
    <property type="entry name" value="Uracil/uridine/allantoin_perm"/>
</dbReference>
<gene>
    <name evidence="7" type="ORF">AWRI4619_LOCUS6117</name>
</gene>
<dbReference type="Gene3D" id="1.10.4160.10">
    <property type="entry name" value="Hydantoin permease"/>
    <property type="match status" value="1"/>
</dbReference>
<feature type="transmembrane region" description="Helical" evidence="6">
    <location>
        <begin position="287"/>
        <end position="308"/>
    </location>
</feature>
<evidence type="ECO:0000256" key="4">
    <source>
        <dbReference type="ARBA" id="ARBA00022989"/>
    </source>
</evidence>
<proteinExistence type="inferred from homology"/>
<comment type="caution">
    <text evidence="7">The sequence shown here is derived from an EMBL/GenBank/DDBJ whole genome shotgun (WGS) entry which is preliminary data.</text>
</comment>
<evidence type="ECO:0000256" key="2">
    <source>
        <dbReference type="ARBA" id="ARBA00008974"/>
    </source>
</evidence>
<protein>
    <recommendedName>
        <fullName evidence="9">Allantoin permease</fullName>
    </recommendedName>
</protein>
<keyword evidence="8" id="KW-1185">Reference proteome</keyword>
<evidence type="ECO:0000256" key="5">
    <source>
        <dbReference type="ARBA" id="ARBA00023136"/>
    </source>
</evidence>
<dbReference type="GO" id="GO:0005886">
    <property type="term" value="C:plasma membrane"/>
    <property type="evidence" value="ECO:0007669"/>
    <property type="project" value="TreeGrafter"/>
</dbReference>
<evidence type="ECO:0000256" key="1">
    <source>
        <dbReference type="ARBA" id="ARBA00004141"/>
    </source>
</evidence>
<feature type="transmembrane region" description="Helical" evidence="6">
    <location>
        <begin position="493"/>
        <end position="511"/>
    </location>
</feature>
<organism evidence="7 8">
    <name type="scientific">Aureobasidium vineae</name>
    <dbReference type="NCBI Taxonomy" id="2773715"/>
    <lineage>
        <taxon>Eukaryota</taxon>
        <taxon>Fungi</taxon>
        <taxon>Dikarya</taxon>
        <taxon>Ascomycota</taxon>
        <taxon>Pezizomycotina</taxon>
        <taxon>Dothideomycetes</taxon>
        <taxon>Dothideomycetidae</taxon>
        <taxon>Dothideales</taxon>
        <taxon>Saccotheciaceae</taxon>
        <taxon>Aureobasidium</taxon>
    </lineage>
</organism>
<evidence type="ECO:0000256" key="3">
    <source>
        <dbReference type="ARBA" id="ARBA00022692"/>
    </source>
</evidence>
<feature type="transmembrane region" description="Helical" evidence="6">
    <location>
        <begin position="211"/>
        <end position="232"/>
    </location>
</feature>
<feature type="transmembrane region" description="Helical" evidence="6">
    <location>
        <begin position="187"/>
        <end position="204"/>
    </location>
</feature>
<accession>A0A9N8PD97</accession>
<evidence type="ECO:0000256" key="6">
    <source>
        <dbReference type="SAM" id="Phobius"/>
    </source>
</evidence>
<keyword evidence="3 6" id="KW-0812">Transmembrane</keyword>
<evidence type="ECO:0000313" key="8">
    <source>
        <dbReference type="Proteomes" id="UP000716446"/>
    </source>
</evidence>
<dbReference type="Proteomes" id="UP000716446">
    <property type="component" value="Unassembled WGS sequence"/>
</dbReference>
<evidence type="ECO:0008006" key="9">
    <source>
        <dbReference type="Google" id="ProtNLM"/>
    </source>
</evidence>
<keyword evidence="4 6" id="KW-1133">Transmembrane helix</keyword>
<dbReference type="CDD" id="cd11482">
    <property type="entry name" value="SLC-NCS1sbd_NRT1-like"/>
    <property type="match status" value="1"/>
</dbReference>
<dbReference type="EMBL" id="CAIJEN010000008">
    <property type="protein sequence ID" value="CAD0090046.1"/>
    <property type="molecule type" value="Genomic_DNA"/>
</dbReference>
<feature type="transmembrane region" description="Helical" evidence="6">
    <location>
        <begin position="381"/>
        <end position="398"/>
    </location>
</feature>
<dbReference type="Pfam" id="PF02133">
    <property type="entry name" value="Transp_cyt_pur"/>
    <property type="match status" value="1"/>
</dbReference>
<dbReference type="AlphaFoldDB" id="A0A9N8PD97"/>
<dbReference type="GO" id="GO:0015205">
    <property type="term" value="F:nucleobase transmembrane transporter activity"/>
    <property type="evidence" value="ECO:0007669"/>
    <property type="project" value="TreeGrafter"/>
</dbReference>
<evidence type="ECO:0000313" key="7">
    <source>
        <dbReference type="EMBL" id="CAD0090046.1"/>
    </source>
</evidence>
<comment type="similarity">
    <text evidence="2">Belongs to the purine-cytosine permease (2.A.39) family.</text>
</comment>
<sequence length="562" mass="62451">MSTGLQNSLSAARRRAVTSIEAKAHRNGWKLERQTTSFANEEGTWSNIDSDVTPLERRTWGSWSLLGFWCSDALNAQGWEAPSAIIAAGLTWKEAIYLCLVDAVPLMLNGAIGAHYHIPYPIVARASFGFYLSRFAVITRMATALFWHAIQAWTGSTAMLQMIRAIWPGFLDIPNHLPESAGITSNQLIAHFVFFWVQFPILLTPPHKLKWFFAFKTLIVPVVSIATVVTMVHKAGGVGDIWHQDYQTSGSARSWIILSNFSSQCGGWATMATNIPDFTRYMKRSKGVYWQALFLPVVNLLMSMFGVISTSCSKVVYGEYIWSPLELAAQWDGPGGRCGAFFVGFCWVVAQIGTNLSASVISCSNDMISLFPKYINMRRGVVITTFTSCWIMVPWKIVYSAASLLTFMSGLAIFLAPIAALLATDYWLVKKRNFDVPALYRKRDRYWYTGGVNWRAAIAFMVAVIPNTPGLAKSVNSSVVINDQVQRIYDMNYLYGFCSAAILYYGLNLAFPAKETLLDSPIYEDVITQDGIEVINDGIQLSSGKNGEKIDNTVVVSDPSTD</sequence>
<dbReference type="InterPro" id="IPR001248">
    <property type="entry name" value="Pur-cyt_permease"/>
</dbReference>
<reference evidence="7" key="1">
    <citation type="submission" date="2020-06" db="EMBL/GenBank/DDBJ databases">
        <authorList>
            <person name="Onetto C."/>
        </authorList>
    </citation>
    <scope>NUCLEOTIDE SEQUENCE</scope>
</reference>
<dbReference type="PANTHER" id="PTHR30618">
    <property type="entry name" value="NCS1 FAMILY PURINE/PYRIMIDINE TRANSPORTER"/>
    <property type="match status" value="1"/>
</dbReference>
<feature type="transmembrane region" description="Helical" evidence="6">
    <location>
        <begin position="404"/>
        <end position="424"/>
    </location>
</feature>
<dbReference type="PANTHER" id="PTHR30618:SF0">
    <property type="entry name" value="PURINE-URACIL PERMEASE NCS1"/>
    <property type="match status" value="1"/>
</dbReference>
<feature type="transmembrane region" description="Helical" evidence="6">
    <location>
        <begin position="144"/>
        <end position="167"/>
    </location>
</feature>
<feature type="transmembrane region" description="Helical" evidence="6">
    <location>
        <begin position="445"/>
        <end position="465"/>
    </location>
</feature>
<comment type="subcellular location">
    <subcellularLocation>
        <location evidence="1">Membrane</location>
        <topology evidence="1">Multi-pass membrane protein</topology>
    </subcellularLocation>
</comment>
<keyword evidence="5 6" id="KW-0472">Membrane</keyword>
<name>A0A9N8PD97_9PEZI</name>